<keyword evidence="1" id="KW-0547">Nucleotide-binding</keyword>
<dbReference type="GO" id="GO:0046872">
    <property type="term" value="F:metal ion binding"/>
    <property type="evidence" value="ECO:0007669"/>
    <property type="project" value="InterPro"/>
</dbReference>
<evidence type="ECO:0000256" key="1">
    <source>
        <dbReference type="PROSITE-ProRule" id="PRU00409"/>
    </source>
</evidence>
<dbReference type="AlphaFoldDB" id="A0A6L6HKY4"/>
<evidence type="ECO:0000259" key="2">
    <source>
        <dbReference type="PROSITE" id="PS50975"/>
    </source>
</evidence>
<proteinExistence type="predicted"/>
<gene>
    <name evidence="3" type="ORF">GIY56_05960</name>
</gene>
<dbReference type="RefSeq" id="WP_154763862.1">
    <property type="nucleotide sequence ID" value="NZ_WMBT01000002.1"/>
</dbReference>
<evidence type="ECO:0000313" key="3">
    <source>
        <dbReference type="EMBL" id="MTD99823.1"/>
    </source>
</evidence>
<dbReference type="SUPFAM" id="SSF56059">
    <property type="entry name" value="Glutathione synthetase ATP-binding domain-like"/>
    <property type="match status" value="1"/>
</dbReference>
<dbReference type="PROSITE" id="PS50975">
    <property type="entry name" value="ATP_GRASP"/>
    <property type="match status" value="1"/>
</dbReference>
<sequence length="347" mass="39474">MITFVATDDHQYTVRDVLETRDHPLHGRIMILGYAEFLAFRRLPRSIYVFVDLERLDAAAARQVVDRIEALQKVCPDCKVLNRPDRVGTRLDVMRRLHEAGINDFRMLPVTTPPEAFRYPVFLRRADDHEGPKSALIETPQALREAVAALDPADRQGDRFAITEYVDARNHLGLHEKRSYTRVHDRLFPSALDQSQDWVCKGEYTDPNTRPDPQRELAFLQSNADIEVLRAAFDAAHLQYGRADYALVDGRPQIFEINSNPWLEPPEQVPAEARAGAEHIVQAWIDALAQLADSAPAPVTWLDVPKATGKVPRGLSRRGLARSILRGLNQLHNETQAMQLMRRFKLI</sequence>
<protein>
    <recommendedName>
        <fullName evidence="2">ATP-grasp domain-containing protein</fullName>
    </recommendedName>
</protein>
<organism evidence="3 4">
    <name type="scientific">Paracoccus lichenicola</name>
    <dbReference type="NCBI Taxonomy" id="2665644"/>
    <lineage>
        <taxon>Bacteria</taxon>
        <taxon>Pseudomonadati</taxon>
        <taxon>Pseudomonadota</taxon>
        <taxon>Alphaproteobacteria</taxon>
        <taxon>Rhodobacterales</taxon>
        <taxon>Paracoccaceae</taxon>
        <taxon>Paracoccus</taxon>
    </lineage>
</organism>
<keyword evidence="4" id="KW-1185">Reference proteome</keyword>
<dbReference type="Proteomes" id="UP000481417">
    <property type="component" value="Unassembled WGS sequence"/>
</dbReference>
<dbReference type="GO" id="GO:0005524">
    <property type="term" value="F:ATP binding"/>
    <property type="evidence" value="ECO:0007669"/>
    <property type="project" value="UniProtKB-UniRule"/>
</dbReference>
<dbReference type="InterPro" id="IPR011761">
    <property type="entry name" value="ATP-grasp"/>
</dbReference>
<feature type="domain" description="ATP-grasp" evidence="2">
    <location>
        <begin position="94"/>
        <end position="289"/>
    </location>
</feature>
<accession>A0A6L6HKY4</accession>
<keyword evidence="1" id="KW-0067">ATP-binding</keyword>
<dbReference type="EMBL" id="WMBT01000002">
    <property type="protein sequence ID" value="MTD99823.1"/>
    <property type="molecule type" value="Genomic_DNA"/>
</dbReference>
<comment type="caution">
    <text evidence="3">The sequence shown here is derived from an EMBL/GenBank/DDBJ whole genome shotgun (WGS) entry which is preliminary data.</text>
</comment>
<name>A0A6L6HKY4_9RHOB</name>
<evidence type="ECO:0000313" key="4">
    <source>
        <dbReference type="Proteomes" id="UP000481417"/>
    </source>
</evidence>
<reference evidence="3 4" key="1">
    <citation type="submission" date="2019-11" db="EMBL/GenBank/DDBJ databases">
        <authorList>
            <person name="Lang L."/>
        </authorList>
    </citation>
    <scope>NUCLEOTIDE SEQUENCE [LARGE SCALE GENOMIC DNA]</scope>
    <source>
        <strain evidence="3 4">YIM 132242</strain>
    </source>
</reference>